<accession>A0AAX2CNS4</accession>
<dbReference type="SUPFAM" id="SSF46785">
    <property type="entry name" value="Winged helix' DNA-binding domain"/>
    <property type="match status" value="1"/>
</dbReference>
<name>A0AAX2CNS4_9BACI</name>
<evidence type="ECO:0000313" key="3">
    <source>
        <dbReference type="Proteomes" id="UP000242164"/>
    </source>
</evidence>
<dbReference type="InterPro" id="IPR036388">
    <property type="entry name" value="WH-like_DNA-bd_sf"/>
</dbReference>
<dbReference type="InterPro" id="IPR004968">
    <property type="entry name" value="DNA_primase/NTPase_C"/>
</dbReference>
<dbReference type="Gene3D" id="1.10.10.10">
    <property type="entry name" value="Winged helix-like DNA-binding domain superfamily/Winged helix DNA-binding domain"/>
    <property type="match status" value="1"/>
</dbReference>
<organism evidence="2 3">
    <name type="scientific">Bacillus cytotoxicus</name>
    <dbReference type="NCBI Taxonomy" id="580165"/>
    <lineage>
        <taxon>Bacteria</taxon>
        <taxon>Bacillati</taxon>
        <taxon>Bacillota</taxon>
        <taxon>Bacilli</taxon>
        <taxon>Bacillales</taxon>
        <taxon>Bacillaceae</taxon>
        <taxon>Bacillus</taxon>
        <taxon>Bacillus cereus group</taxon>
    </lineage>
</organism>
<sequence>MERFVEENIKRDIKSFELSDDLYNRYLKYCNKYNLNPISRNSFGHQLSLKRVGVRYKSKNKPARWGVKLLPCKY</sequence>
<dbReference type="AlphaFoldDB" id="A0AAX2CNS4"/>
<dbReference type="EMBL" id="FMIK01000069">
    <property type="protein sequence ID" value="SCM08477.1"/>
    <property type="molecule type" value="Genomic_DNA"/>
</dbReference>
<evidence type="ECO:0000259" key="1">
    <source>
        <dbReference type="Pfam" id="PF03288"/>
    </source>
</evidence>
<gene>
    <name evidence="2" type="ORF">BCB44BAC_04612</name>
</gene>
<dbReference type="RefSeq" id="WP_087099822.1">
    <property type="nucleotide sequence ID" value="NZ_CP066179.1"/>
</dbReference>
<evidence type="ECO:0000313" key="2">
    <source>
        <dbReference type="EMBL" id="SCM08477.1"/>
    </source>
</evidence>
<dbReference type="InterPro" id="IPR036390">
    <property type="entry name" value="WH_DNA-bd_sf"/>
</dbReference>
<comment type="caution">
    <text evidence="2">The sequence shown here is derived from an EMBL/GenBank/DDBJ whole genome shotgun (WGS) entry which is preliminary data.</text>
</comment>
<dbReference type="Proteomes" id="UP000242164">
    <property type="component" value="Unassembled WGS sequence"/>
</dbReference>
<protein>
    <recommendedName>
        <fullName evidence="1">DNA primase/nucleoside triphosphatase C-terminal domain-containing protein</fullName>
    </recommendedName>
</protein>
<reference evidence="2 3" key="1">
    <citation type="submission" date="2016-08" db="EMBL/GenBank/DDBJ databases">
        <authorList>
            <person name="Loux V."/>
            <person name="Rue O."/>
        </authorList>
    </citation>
    <scope>NUCLEOTIDE SEQUENCE [LARGE SCALE GENOMIC DNA]</scope>
    <source>
        <strain evidence="2 3">AFSSA_08CEB44bac</strain>
    </source>
</reference>
<proteinExistence type="predicted"/>
<dbReference type="Pfam" id="PF03288">
    <property type="entry name" value="Pox_D5"/>
    <property type="match status" value="1"/>
</dbReference>
<feature type="domain" description="DNA primase/nucleoside triphosphatase C-terminal" evidence="1">
    <location>
        <begin position="4"/>
        <end position="61"/>
    </location>
</feature>